<name>A0A3Q9G054_9ACTO</name>
<evidence type="ECO:0000313" key="2">
    <source>
        <dbReference type="EMBL" id="AZQ75954.1"/>
    </source>
</evidence>
<protein>
    <submittedName>
        <fullName evidence="2">Exonuclease SbcCD subunit D</fullName>
    </submittedName>
</protein>
<dbReference type="Proteomes" id="UP000280344">
    <property type="component" value="Chromosome"/>
</dbReference>
<dbReference type="InterPro" id="IPR014577">
    <property type="entry name" value="UCP033093_metalloPase"/>
</dbReference>
<accession>A0A3Q9G054</accession>
<dbReference type="InterPro" id="IPR004843">
    <property type="entry name" value="Calcineurin-like_PHP"/>
</dbReference>
<dbReference type="GO" id="GO:0004527">
    <property type="term" value="F:exonuclease activity"/>
    <property type="evidence" value="ECO:0007669"/>
    <property type="project" value="UniProtKB-KW"/>
</dbReference>
<evidence type="ECO:0000259" key="1">
    <source>
        <dbReference type="Pfam" id="PF00149"/>
    </source>
</evidence>
<dbReference type="KEGG" id="flh:EJ997_00070"/>
<dbReference type="PANTHER" id="PTHR30337:SF0">
    <property type="entry name" value="NUCLEASE SBCCD SUBUNIT D"/>
    <property type="match status" value="1"/>
</dbReference>
<dbReference type="SUPFAM" id="SSF56300">
    <property type="entry name" value="Metallo-dependent phosphatases"/>
    <property type="match status" value="1"/>
</dbReference>
<dbReference type="Gene3D" id="3.60.21.10">
    <property type="match status" value="1"/>
</dbReference>
<organism evidence="2 3">
    <name type="scientific">Flaviflexus ciconiae</name>
    <dbReference type="NCBI Taxonomy" id="2496867"/>
    <lineage>
        <taxon>Bacteria</taxon>
        <taxon>Bacillati</taxon>
        <taxon>Actinomycetota</taxon>
        <taxon>Actinomycetes</taxon>
        <taxon>Actinomycetales</taxon>
        <taxon>Actinomycetaceae</taxon>
        <taxon>Flaviflexus</taxon>
    </lineage>
</organism>
<dbReference type="Pfam" id="PF00149">
    <property type="entry name" value="Metallophos"/>
    <property type="match status" value="1"/>
</dbReference>
<feature type="domain" description="Calcineurin-like phosphoesterase" evidence="1">
    <location>
        <begin position="7"/>
        <end position="169"/>
    </location>
</feature>
<dbReference type="RefSeq" id="WP_126702764.1">
    <property type="nucleotide sequence ID" value="NZ_CP034593.1"/>
</dbReference>
<dbReference type="AlphaFoldDB" id="A0A3Q9G054"/>
<proteinExistence type="predicted"/>
<evidence type="ECO:0000313" key="3">
    <source>
        <dbReference type="Proteomes" id="UP000280344"/>
    </source>
</evidence>
<sequence>MTKTPVTFIHSSDWQLGMVRHYLSDEAQARFTGDRVHTIRTIGDVAKATQSQFIVVAGDVFEHANLSSRDIGRAFEAMSETNIPIFLLPGNHDPLGPGSIWLSPDTQRMIPDNVTVLNGPGPFDAIPGVEIVAVPWTGKNPGTDPVCGILPTLEPTENTRILVGHGMLRELDPDHLSTEYVDSDKLREAVRSGLVDYVALGDRHICKLDDETGAINYSGTHETTSERETTRGTVLSVTIDDDGVNAVRHEVGTWLHTTIERTLDSSADVDLFAEDLERIPSKDRTIVKTKLKGTLSISAAAALDQVTEDHQHLFASLYASKSGTDLAVVPDALDLDNLDLSGFARDAFDELSERAVDDPSAAGALKLLYRFGVQA</sequence>
<reference evidence="2 3" key="1">
    <citation type="submission" date="2018-12" db="EMBL/GenBank/DDBJ databases">
        <title>Complete genome sequence of Flaviflexus sp. H23T48.</title>
        <authorList>
            <person name="Bae J.-W."/>
            <person name="Lee J.-Y."/>
        </authorList>
    </citation>
    <scope>NUCLEOTIDE SEQUENCE [LARGE SCALE GENOMIC DNA]</scope>
    <source>
        <strain evidence="2 3">H23T48</strain>
    </source>
</reference>
<dbReference type="PANTHER" id="PTHR30337">
    <property type="entry name" value="COMPONENT OF ATP-DEPENDENT DSDNA EXONUCLEASE"/>
    <property type="match status" value="1"/>
</dbReference>
<keyword evidence="2" id="KW-0378">Hydrolase</keyword>
<dbReference type="PIRSF" id="PIRSF033093">
    <property type="entry name" value="UCP_ML1119"/>
    <property type="match status" value="1"/>
</dbReference>
<gene>
    <name evidence="2" type="ORF">EJ997_00070</name>
</gene>
<dbReference type="InterPro" id="IPR029052">
    <property type="entry name" value="Metallo-depent_PP-like"/>
</dbReference>
<keyword evidence="2" id="KW-0540">Nuclease</keyword>
<dbReference type="InterPro" id="IPR050535">
    <property type="entry name" value="DNA_Repair-Maintenance_Comp"/>
</dbReference>
<dbReference type="EMBL" id="CP034593">
    <property type="protein sequence ID" value="AZQ75954.1"/>
    <property type="molecule type" value="Genomic_DNA"/>
</dbReference>
<dbReference type="OrthoDB" id="9773856at2"/>
<keyword evidence="2" id="KW-0269">Exonuclease</keyword>
<keyword evidence="3" id="KW-1185">Reference proteome</keyword>